<evidence type="ECO:0000313" key="1">
    <source>
        <dbReference type="EMBL" id="JAH54684.1"/>
    </source>
</evidence>
<reference evidence="1" key="1">
    <citation type="submission" date="2014-11" db="EMBL/GenBank/DDBJ databases">
        <authorList>
            <person name="Amaro Gonzalez C."/>
        </authorList>
    </citation>
    <scope>NUCLEOTIDE SEQUENCE</scope>
</reference>
<dbReference type="AlphaFoldDB" id="A0A0E9TLW3"/>
<reference evidence="1" key="2">
    <citation type="journal article" date="2015" name="Fish Shellfish Immunol.">
        <title>Early steps in the European eel (Anguilla anguilla)-Vibrio vulnificus interaction in the gills: Role of the RtxA13 toxin.</title>
        <authorList>
            <person name="Callol A."/>
            <person name="Pajuelo D."/>
            <person name="Ebbesson L."/>
            <person name="Teles M."/>
            <person name="MacKenzie S."/>
            <person name="Amaro C."/>
        </authorList>
    </citation>
    <scope>NUCLEOTIDE SEQUENCE</scope>
</reference>
<dbReference type="EMBL" id="GBXM01053893">
    <property type="protein sequence ID" value="JAH54684.1"/>
    <property type="molecule type" value="Transcribed_RNA"/>
</dbReference>
<organism evidence="1">
    <name type="scientific">Anguilla anguilla</name>
    <name type="common">European freshwater eel</name>
    <name type="synonym">Muraena anguilla</name>
    <dbReference type="NCBI Taxonomy" id="7936"/>
    <lineage>
        <taxon>Eukaryota</taxon>
        <taxon>Metazoa</taxon>
        <taxon>Chordata</taxon>
        <taxon>Craniata</taxon>
        <taxon>Vertebrata</taxon>
        <taxon>Euteleostomi</taxon>
        <taxon>Actinopterygii</taxon>
        <taxon>Neopterygii</taxon>
        <taxon>Teleostei</taxon>
        <taxon>Anguilliformes</taxon>
        <taxon>Anguillidae</taxon>
        <taxon>Anguilla</taxon>
    </lineage>
</organism>
<accession>A0A0E9TLW3</accession>
<sequence>MYSVIHLMPLWHHINSILHLLQGSRLMKPITET</sequence>
<proteinExistence type="predicted"/>
<name>A0A0E9TLW3_ANGAN</name>
<protein>
    <submittedName>
        <fullName evidence="1">Uncharacterized protein</fullName>
    </submittedName>
</protein>